<dbReference type="Proteomes" id="UP000250235">
    <property type="component" value="Unassembled WGS sequence"/>
</dbReference>
<dbReference type="Gene3D" id="4.10.60.10">
    <property type="entry name" value="Zinc finger, CCHC-type"/>
    <property type="match status" value="1"/>
</dbReference>
<dbReference type="OrthoDB" id="3863715at2759"/>
<reference evidence="4 5" key="1">
    <citation type="journal article" date="2015" name="Proc. Natl. Acad. Sci. U.S.A.">
        <title>The resurrection genome of Boea hygrometrica: A blueprint for survival of dehydration.</title>
        <authorList>
            <person name="Xiao L."/>
            <person name="Yang G."/>
            <person name="Zhang L."/>
            <person name="Yang X."/>
            <person name="Zhao S."/>
            <person name="Ji Z."/>
            <person name="Zhou Q."/>
            <person name="Hu M."/>
            <person name="Wang Y."/>
            <person name="Chen M."/>
            <person name="Xu Y."/>
            <person name="Jin H."/>
            <person name="Xiao X."/>
            <person name="Hu G."/>
            <person name="Bao F."/>
            <person name="Hu Y."/>
            <person name="Wan P."/>
            <person name="Li L."/>
            <person name="Deng X."/>
            <person name="Kuang T."/>
            <person name="Xiang C."/>
            <person name="Zhu J.K."/>
            <person name="Oliver M.J."/>
            <person name="He Y."/>
        </authorList>
    </citation>
    <scope>NUCLEOTIDE SEQUENCE [LARGE SCALE GENOMIC DNA]</scope>
    <source>
        <strain evidence="5">cv. XS01</strain>
    </source>
</reference>
<accession>A0A2Z7DJR0</accession>
<feature type="compositionally biased region" description="Low complexity" evidence="2">
    <location>
        <begin position="190"/>
        <end position="199"/>
    </location>
</feature>
<dbReference type="InterPro" id="IPR001878">
    <property type="entry name" value="Znf_CCHC"/>
</dbReference>
<proteinExistence type="predicted"/>
<name>A0A2Z7DJR0_9LAMI</name>
<feature type="region of interest" description="Disordered" evidence="2">
    <location>
        <begin position="94"/>
        <end position="148"/>
    </location>
</feature>
<feature type="domain" description="CCHC-type" evidence="3">
    <location>
        <begin position="173"/>
        <end position="188"/>
    </location>
</feature>
<keyword evidence="5" id="KW-1185">Reference proteome</keyword>
<dbReference type="PROSITE" id="PS50158">
    <property type="entry name" value="ZF_CCHC"/>
    <property type="match status" value="1"/>
</dbReference>
<dbReference type="Pfam" id="PF08284">
    <property type="entry name" value="RVP_2"/>
    <property type="match status" value="1"/>
</dbReference>
<evidence type="ECO:0000259" key="3">
    <source>
        <dbReference type="PROSITE" id="PS50158"/>
    </source>
</evidence>
<dbReference type="SMART" id="SM00343">
    <property type="entry name" value="ZnF_C2HC"/>
    <property type="match status" value="1"/>
</dbReference>
<keyword evidence="1" id="KW-0479">Metal-binding</keyword>
<dbReference type="AlphaFoldDB" id="A0A2Z7DJR0"/>
<organism evidence="4 5">
    <name type="scientific">Dorcoceras hygrometricum</name>
    <dbReference type="NCBI Taxonomy" id="472368"/>
    <lineage>
        <taxon>Eukaryota</taxon>
        <taxon>Viridiplantae</taxon>
        <taxon>Streptophyta</taxon>
        <taxon>Embryophyta</taxon>
        <taxon>Tracheophyta</taxon>
        <taxon>Spermatophyta</taxon>
        <taxon>Magnoliopsida</taxon>
        <taxon>eudicotyledons</taxon>
        <taxon>Gunneridae</taxon>
        <taxon>Pentapetalae</taxon>
        <taxon>asterids</taxon>
        <taxon>lamiids</taxon>
        <taxon>Lamiales</taxon>
        <taxon>Gesneriaceae</taxon>
        <taxon>Didymocarpoideae</taxon>
        <taxon>Trichosporeae</taxon>
        <taxon>Loxocarpinae</taxon>
        <taxon>Dorcoceras</taxon>
    </lineage>
</organism>
<gene>
    <name evidence="4" type="ORF">F511_21168</name>
</gene>
<feature type="compositionally biased region" description="Low complexity" evidence="2">
    <location>
        <begin position="94"/>
        <end position="118"/>
    </location>
</feature>
<feature type="compositionally biased region" description="Basic residues" evidence="2">
    <location>
        <begin position="119"/>
        <end position="134"/>
    </location>
</feature>
<keyword evidence="1" id="KW-0863">Zinc-finger</keyword>
<evidence type="ECO:0000313" key="5">
    <source>
        <dbReference type="Proteomes" id="UP000250235"/>
    </source>
</evidence>
<dbReference type="InterPro" id="IPR036875">
    <property type="entry name" value="Znf_CCHC_sf"/>
</dbReference>
<evidence type="ECO:0000256" key="1">
    <source>
        <dbReference type="PROSITE-ProRule" id="PRU00047"/>
    </source>
</evidence>
<dbReference type="GO" id="GO:0008270">
    <property type="term" value="F:zinc ion binding"/>
    <property type="evidence" value="ECO:0007669"/>
    <property type="project" value="UniProtKB-KW"/>
</dbReference>
<dbReference type="SUPFAM" id="SSF57756">
    <property type="entry name" value="Retrovirus zinc finger-like domains"/>
    <property type="match status" value="1"/>
</dbReference>
<keyword evidence="1" id="KW-0862">Zinc</keyword>
<dbReference type="InterPro" id="IPR021109">
    <property type="entry name" value="Peptidase_aspartic_dom_sf"/>
</dbReference>
<evidence type="ECO:0000313" key="4">
    <source>
        <dbReference type="EMBL" id="KZV58411.1"/>
    </source>
</evidence>
<feature type="region of interest" description="Disordered" evidence="2">
    <location>
        <begin position="190"/>
        <end position="249"/>
    </location>
</feature>
<dbReference type="EMBL" id="KQ986773">
    <property type="protein sequence ID" value="KZV58411.1"/>
    <property type="molecule type" value="Genomic_DNA"/>
</dbReference>
<sequence>MCVPAVAVGINWSSSSNADVDFSRWCISAYPAVARDQLLRVISGWYVSCDDQRNDSVLSAVALYQLLVVTDLCCSDFVVAAACGNCGSGAGEGAQSSQSSQSAPQPSQQQQQQLAQQSGRRKFRPRGHQFKKKSGSGSSGSGSSSSSGSREEFCGFCGGKHPSTQSVGVQGSCNICGQYGHFARVCPSAGSQQAAAPPQGRGGSSRGRSPQFPQPRVGETQFRPFQLPGPSRFGQSSHKHFSGPQHAQANDITREQAEGAPSGVIAGNCSVFDFPARVFSDTGASHSFISDAFVVEHGLHTFPLRDVVSVSTPGGASLYSQEVLVSMC</sequence>
<dbReference type="CDD" id="cd00303">
    <property type="entry name" value="retropepsin_like"/>
    <property type="match status" value="1"/>
</dbReference>
<dbReference type="GO" id="GO:0003676">
    <property type="term" value="F:nucleic acid binding"/>
    <property type="evidence" value="ECO:0007669"/>
    <property type="project" value="InterPro"/>
</dbReference>
<evidence type="ECO:0000256" key="2">
    <source>
        <dbReference type="SAM" id="MobiDB-lite"/>
    </source>
</evidence>
<dbReference type="Gene3D" id="2.40.70.10">
    <property type="entry name" value="Acid Proteases"/>
    <property type="match status" value="1"/>
</dbReference>
<protein>
    <recommendedName>
        <fullName evidence="3">CCHC-type domain-containing protein</fullName>
    </recommendedName>
</protein>